<reference evidence="1 2" key="1">
    <citation type="submission" date="2016-10" db="EMBL/GenBank/DDBJ databases">
        <authorList>
            <person name="Varghese N."/>
            <person name="Submissions S."/>
        </authorList>
    </citation>
    <scope>NUCLEOTIDE SEQUENCE [LARGE SCALE GENOMIC DNA]</scope>
    <source>
        <strain evidence="1 2">DSM 16392</strain>
    </source>
</reference>
<comment type="caution">
    <text evidence="1">The sequence shown here is derived from an EMBL/GenBank/DDBJ whole genome shotgun (WGS) entry which is preliminary data.</text>
</comment>
<sequence length="111" mass="12217">MNCQYKILHRAVGVVDVQDEGRDIRANSVVVMRPGAAPPSYEILYAPIKLTQMSAGMVTGMTPHGEVRLRLSGIYGAKRPVIQPDHPYLVLLGASGRNARIDTFKMPKTEQ</sequence>
<evidence type="ECO:0000313" key="2">
    <source>
        <dbReference type="Proteomes" id="UP000199598"/>
    </source>
</evidence>
<proteinExistence type="predicted"/>
<keyword evidence="2" id="KW-1185">Reference proteome</keyword>
<dbReference type="EMBL" id="FOSK01000007">
    <property type="protein sequence ID" value="SFK65368.1"/>
    <property type="molecule type" value="Genomic_DNA"/>
</dbReference>
<name>A0A1I4B938_9HYPH</name>
<organism evidence="1 2">
    <name type="scientific">Pseudovibrio ascidiaceicola</name>
    <dbReference type="NCBI Taxonomy" id="285279"/>
    <lineage>
        <taxon>Bacteria</taxon>
        <taxon>Pseudomonadati</taxon>
        <taxon>Pseudomonadota</taxon>
        <taxon>Alphaproteobacteria</taxon>
        <taxon>Hyphomicrobiales</taxon>
        <taxon>Stappiaceae</taxon>
        <taxon>Pseudovibrio</taxon>
    </lineage>
</organism>
<accession>A0A1I4B938</accession>
<protein>
    <submittedName>
        <fullName evidence="1">Uncharacterized protein</fullName>
    </submittedName>
</protein>
<evidence type="ECO:0000313" key="1">
    <source>
        <dbReference type="EMBL" id="SFK65368.1"/>
    </source>
</evidence>
<gene>
    <name evidence="1" type="ORF">SAMN04488518_107228</name>
</gene>
<dbReference type="Proteomes" id="UP000199598">
    <property type="component" value="Unassembled WGS sequence"/>
</dbReference>
<dbReference type="RefSeq" id="WP_208860385.1">
    <property type="nucleotide sequence ID" value="NZ_FOSK01000007.1"/>
</dbReference>